<feature type="transmembrane region" description="Helical" evidence="10">
    <location>
        <begin position="402"/>
        <end position="425"/>
    </location>
</feature>
<accession>A0A6M2E050</accession>
<dbReference type="Pfam" id="PF06814">
    <property type="entry name" value="GOST_TM"/>
    <property type="match status" value="1"/>
</dbReference>
<feature type="region of interest" description="Disordered" evidence="9">
    <location>
        <begin position="499"/>
        <end position="521"/>
    </location>
</feature>
<evidence type="ECO:0000256" key="11">
    <source>
        <dbReference type="SAM" id="SignalP"/>
    </source>
</evidence>
<dbReference type="InterPro" id="IPR009637">
    <property type="entry name" value="GPR107/GPR108-like"/>
</dbReference>
<feature type="transmembrane region" description="Helical" evidence="10">
    <location>
        <begin position="305"/>
        <end position="321"/>
    </location>
</feature>
<name>A0A6M2E050_XENCH</name>
<dbReference type="AlphaFoldDB" id="A0A6M2E050"/>
<proteinExistence type="inferred from homology"/>
<evidence type="ECO:0000259" key="13">
    <source>
        <dbReference type="Pfam" id="PF21901"/>
    </source>
</evidence>
<evidence type="ECO:0000256" key="10">
    <source>
        <dbReference type="SAM" id="Phobius"/>
    </source>
</evidence>
<feature type="compositionally biased region" description="Basic and acidic residues" evidence="9">
    <location>
        <begin position="137"/>
        <end position="150"/>
    </location>
</feature>
<evidence type="ECO:0000256" key="4">
    <source>
        <dbReference type="ARBA" id="ARBA00022989"/>
    </source>
</evidence>
<keyword evidence="5" id="KW-0333">Golgi apparatus</keyword>
<feature type="transmembrane region" description="Helical" evidence="10">
    <location>
        <begin position="226"/>
        <end position="246"/>
    </location>
</feature>
<evidence type="ECO:0000256" key="6">
    <source>
        <dbReference type="ARBA" id="ARBA00023136"/>
    </source>
</evidence>
<evidence type="ECO:0000256" key="5">
    <source>
        <dbReference type="ARBA" id="ARBA00023034"/>
    </source>
</evidence>
<evidence type="ECO:0000256" key="7">
    <source>
        <dbReference type="ARBA" id="ARBA00023180"/>
    </source>
</evidence>
<keyword evidence="2 10" id="KW-0812">Transmembrane</keyword>
<evidence type="ECO:0000259" key="12">
    <source>
        <dbReference type="Pfam" id="PF06814"/>
    </source>
</evidence>
<feature type="signal peptide" evidence="11">
    <location>
        <begin position="1"/>
        <end position="20"/>
    </location>
</feature>
<dbReference type="Pfam" id="PF21901">
    <property type="entry name" value="TMEM87A-B_GOLD"/>
    <property type="match status" value="1"/>
</dbReference>
<dbReference type="InterPro" id="IPR053937">
    <property type="entry name" value="GOST_TM"/>
</dbReference>
<feature type="domain" description="TMEM87A/B GOLD" evidence="13">
    <location>
        <begin position="22"/>
        <end position="152"/>
    </location>
</feature>
<sequence>MIKTALLICTIIRAFLLCSGFPDIGKWEVELNKDRNSVSIPKSLYKGSQIFIQITCSSLEDPPPDLTIQWQLREYICWQEYLKVGNGVFYNVIPAPEFDSLNNHSLVFKSIPIQRKCKGHIILDEILQNQDIKYTNKETSENSRTQRDNAENSNQINSKSIKAHQSHPKMDTASPVYIIPVDGIYMLTIYINNDLESDKSKVFTAHGNIEMMGSYGYLSAVDWPLLPFYGGMCVVYVILGIIWLFVSFLQWRDLLRIQFWIGGVILLGMLEKATFYAEYQNINATGVSVKGAVLLAEWVSCGKRTLARMLVIIVSLGFGIVKPRLGPMLHRVVGTGGLYFILAAVESYLRVMHIKNDPGNQILVASIPLAVLDSAICWWIFTSLVQTTRTLRLRRNMVKLSLYRHFTNTLIFAVTASVVFMLYSIKFHRLAICLKDFKELWVDEAFWHILFSVLLLVIMILWRPTNNNQRYAFTPLLDNPEDDEEDEDEQFVSDAYGVKMRGNNRSTSPKPKSSTTQEDDLRWVEENIPSAMADTALPILDSDEEILNTKFEVSKMQ</sequence>
<dbReference type="PANTHER" id="PTHR21229">
    <property type="entry name" value="LUNG SEVEN TRANSMEMBRANE RECEPTOR"/>
    <property type="match status" value="1"/>
</dbReference>
<feature type="transmembrane region" description="Helical" evidence="10">
    <location>
        <begin position="361"/>
        <end position="381"/>
    </location>
</feature>
<dbReference type="GO" id="GO:0005829">
    <property type="term" value="C:cytosol"/>
    <property type="evidence" value="ECO:0007669"/>
    <property type="project" value="GOC"/>
</dbReference>
<dbReference type="GO" id="GO:0042147">
    <property type="term" value="P:retrograde transport, endosome to Golgi"/>
    <property type="evidence" value="ECO:0007669"/>
    <property type="project" value="TreeGrafter"/>
</dbReference>
<feature type="compositionally biased region" description="Low complexity" evidence="9">
    <location>
        <begin position="506"/>
        <end position="516"/>
    </location>
</feature>
<evidence type="ECO:0000256" key="9">
    <source>
        <dbReference type="SAM" id="MobiDB-lite"/>
    </source>
</evidence>
<feature type="region of interest" description="Disordered" evidence="9">
    <location>
        <begin position="137"/>
        <end position="168"/>
    </location>
</feature>
<keyword evidence="14" id="KW-0675">Receptor</keyword>
<dbReference type="PANTHER" id="PTHR21229:SF1">
    <property type="entry name" value="GH17801P"/>
    <property type="match status" value="1"/>
</dbReference>
<dbReference type="InterPro" id="IPR054101">
    <property type="entry name" value="TMEM87A/B_GOLD"/>
</dbReference>
<evidence type="ECO:0000256" key="8">
    <source>
        <dbReference type="ARBA" id="ARBA00044946"/>
    </source>
</evidence>
<comment type="similarity">
    <text evidence="8">Belongs to the LU7TM family. TMEM87 subfamily.</text>
</comment>
<reference evidence="14" key="1">
    <citation type="submission" date="2020-03" db="EMBL/GenBank/DDBJ databases">
        <title>Transcriptomic Profiling of the Digestive Tract of the Rat Flea, Xenopsylla cheopis, Following Blood Feeding and Infection with Yersinia pestis.</title>
        <authorList>
            <person name="Bland D.M."/>
            <person name="Martens C.A."/>
            <person name="Virtaneva K."/>
            <person name="Kanakabandi K."/>
            <person name="Long D."/>
            <person name="Rosenke R."/>
            <person name="Saturday G.A."/>
            <person name="Hoyt F.H."/>
            <person name="Bruno D.P."/>
            <person name="Ribeiro J.M.C."/>
            <person name="Hinnebusch J."/>
        </authorList>
    </citation>
    <scope>NUCLEOTIDE SEQUENCE</scope>
</reference>
<comment type="subcellular location">
    <subcellularLocation>
        <location evidence="1">Golgi apparatus membrane</location>
        <topology evidence="1">Multi-pass membrane protein</topology>
    </subcellularLocation>
</comment>
<keyword evidence="3 11" id="KW-0732">Signal</keyword>
<organism evidence="14">
    <name type="scientific">Xenopsylla cheopis</name>
    <name type="common">Oriental rat flea</name>
    <name type="synonym">Pulex cheopis</name>
    <dbReference type="NCBI Taxonomy" id="163159"/>
    <lineage>
        <taxon>Eukaryota</taxon>
        <taxon>Metazoa</taxon>
        <taxon>Ecdysozoa</taxon>
        <taxon>Arthropoda</taxon>
        <taxon>Hexapoda</taxon>
        <taxon>Insecta</taxon>
        <taxon>Pterygota</taxon>
        <taxon>Neoptera</taxon>
        <taxon>Endopterygota</taxon>
        <taxon>Siphonaptera</taxon>
        <taxon>Pulicidae</taxon>
        <taxon>Xenopsyllinae</taxon>
        <taxon>Xenopsylla</taxon>
    </lineage>
</organism>
<evidence type="ECO:0000313" key="14">
    <source>
        <dbReference type="EMBL" id="NOV50217.1"/>
    </source>
</evidence>
<feature type="transmembrane region" description="Helical" evidence="10">
    <location>
        <begin position="445"/>
        <end position="462"/>
    </location>
</feature>
<feature type="transmembrane region" description="Helical" evidence="10">
    <location>
        <begin position="253"/>
        <end position="270"/>
    </location>
</feature>
<keyword evidence="7" id="KW-0325">Glycoprotein</keyword>
<feature type="chain" id="PRO_5026662929" evidence="11">
    <location>
        <begin position="21"/>
        <end position="557"/>
    </location>
</feature>
<keyword evidence="4 10" id="KW-1133">Transmembrane helix</keyword>
<evidence type="ECO:0000256" key="3">
    <source>
        <dbReference type="ARBA" id="ARBA00022729"/>
    </source>
</evidence>
<feature type="compositionally biased region" description="Polar residues" evidence="9">
    <location>
        <begin position="151"/>
        <end position="160"/>
    </location>
</feature>
<dbReference type="GO" id="GO:0000139">
    <property type="term" value="C:Golgi membrane"/>
    <property type="evidence" value="ECO:0007669"/>
    <property type="project" value="UniProtKB-SubCell"/>
</dbReference>
<feature type="transmembrane region" description="Helical" evidence="10">
    <location>
        <begin position="328"/>
        <end position="349"/>
    </location>
</feature>
<feature type="domain" description="GOST seven transmembrane" evidence="12">
    <location>
        <begin position="224"/>
        <end position="469"/>
    </location>
</feature>
<evidence type="ECO:0000256" key="2">
    <source>
        <dbReference type="ARBA" id="ARBA00022692"/>
    </source>
</evidence>
<keyword evidence="6 10" id="KW-0472">Membrane</keyword>
<dbReference type="EMBL" id="GIIL01006491">
    <property type="protein sequence ID" value="NOV50217.1"/>
    <property type="molecule type" value="Transcribed_RNA"/>
</dbReference>
<evidence type="ECO:0000256" key="1">
    <source>
        <dbReference type="ARBA" id="ARBA00004653"/>
    </source>
</evidence>
<protein>
    <submittedName>
        <fullName evidence="14">Putative lung seven transmembrane receptor</fullName>
    </submittedName>
</protein>